<dbReference type="Gene3D" id="1.10.260.40">
    <property type="entry name" value="lambda repressor-like DNA-binding domains"/>
    <property type="match status" value="1"/>
</dbReference>
<evidence type="ECO:0000256" key="5">
    <source>
        <dbReference type="ARBA" id="ARBA00023204"/>
    </source>
</evidence>
<dbReference type="Pfam" id="PF01381">
    <property type="entry name" value="HTH_3"/>
    <property type="match status" value="1"/>
</dbReference>
<evidence type="ECO:0000313" key="11">
    <source>
        <dbReference type="EMBL" id="AAW40473.1"/>
    </source>
</evidence>
<comment type="similarity">
    <text evidence="1 7">Belongs to the peptidase S24 family.</text>
</comment>
<dbReference type="KEGG" id="det:DET0274"/>
<evidence type="ECO:0000313" key="9">
    <source>
        <dbReference type="EMBL" id="AAW39838.1"/>
    </source>
</evidence>
<evidence type="ECO:0000256" key="4">
    <source>
        <dbReference type="ARBA" id="ARBA00022813"/>
    </source>
</evidence>
<dbReference type="Pfam" id="PF00717">
    <property type="entry name" value="Peptidase_S24"/>
    <property type="match status" value="1"/>
</dbReference>
<keyword evidence="5" id="KW-0234">DNA repair</keyword>
<dbReference type="GO" id="GO:0006355">
    <property type="term" value="P:regulation of DNA-templated transcription"/>
    <property type="evidence" value="ECO:0007669"/>
    <property type="project" value="InterPro"/>
</dbReference>
<sequence length="217" mass="23853">MEDKSSIGITLKELRKKIGMTQSELARRSGVDRAYISQLESGKTYSATLGIAQKLARGLDISTSALLGEKEESLGNLLSRAQAISRRMDDIEFIPVIGYIPAGYPELVDEEAASDYVPVPKELLKNASKRVYALRVSGESLKGDGIENGDIIIVDKDSEMFEGKIYAVRTAHNEVTAKHLYLNNGQIILRSSNGDYKDLVMTNADILGRVIASIKRF</sequence>
<dbReference type="PRINTS" id="PR00726">
    <property type="entry name" value="LEXASERPTASE"/>
</dbReference>
<evidence type="ECO:0000256" key="6">
    <source>
        <dbReference type="ARBA" id="ARBA00023236"/>
    </source>
</evidence>
<dbReference type="SUPFAM" id="SSF47413">
    <property type="entry name" value="lambda repressor-like DNA-binding domains"/>
    <property type="match status" value="1"/>
</dbReference>
<dbReference type="SUPFAM" id="SSF51306">
    <property type="entry name" value="LexA/Signal peptidase"/>
    <property type="match status" value="1"/>
</dbReference>
<dbReference type="CDD" id="cd06529">
    <property type="entry name" value="S24_LexA-like"/>
    <property type="match status" value="1"/>
</dbReference>
<evidence type="ECO:0000256" key="7">
    <source>
        <dbReference type="RuleBase" id="RU003991"/>
    </source>
</evidence>
<keyword evidence="2" id="KW-0227">DNA damage</keyword>
<dbReference type="GO" id="GO:0032993">
    <property type="term" value="C:protein-DNA complex"/>
    <property type="evidence" value="ECO:0000315"/>
    <property type="project" value="CollecTF"/>
</dbReference>
<evidence type="ECO:0000259" key="8">
    <source>
        <dbReference type="PROSITE" id="PS50943"/>
    </source>
</evidence>
<evidence type="ECO:0000256" key="3">
    <source>
        <dbReference type="ARBA" id="ARBA00022801"/>
    </source>
</evidence>
<dbReference type="STRING" id="243164.DET0251"/>
<dbReference type="PANTHER" id="PTHR33516">
    <property type="entry name" value="LEXA REPRESSOR"/>
    <property type="match status" value="1"/>
</dbReference>
<dbReference type="PANTHER" id="PTHR33516:SF2">
    <property type="entry name" value="LEXA REPRESSOR-RELATED"/>
    <property type="match status" value="1"/>
</dbReference>
<evidence type="ECO:0000256" key="1">
    <source>
        <dbReference type="ARBA" id="ARBA00007484"/>
    </source>
</evidence>
<keyword evidence="6" id="KW-0742">SOS response</keyword>
<accession>Q3Z9S7</accession>
<dbReference type="EMBL" id="CP000027">
    <property type="protein sequence ID" value="AAW39838.1"/>
    <property type="molecule type" value="Genomic_DNA"/>
</dbReference>
<protein>
    <submittedName>
        <fullName evidence="10">Transcriptional repressor LexA, putative</fullName>
    </submittedName>
</protein>
<dbReference type="InterPro" id="IPR039418">
    <property type="entry name" value="LexA-like"/>
</dbReference>
<dbReference type="InterPro" id="IPR050077">
    <property type="entry name" value="LexA_repressor"/>
</dbReference>
<organism evidence="10 12">
    <name type="scientific">Dehalococcoides mccartyi (strain ATCC BAA-2266 / KCTC 15142 / 195)</name>
    <name type="common">Dehalococcoides ethenogenes (strain 195)</name>
    <dbReference type="NCBI Taxonomy" id="243164"/>
    <lineage>
        <taxon>Bacteria</taxon>
        <taxon>Bacillati</taxon>
        <taxon>Chloroflexota</taxon>
        <taxon>Dehalococcoidia</taxon>
        <taxon>Dehalococcoidales</taxon>
        <taxon>Dehalococcoidaceae</taxon>
        <taxon>Dehalococcoides</taxon>
    </lineage>
</organism>
<gene>
    <name evidence="11" type="ordered locus">DET0251</name>
    <name evidence="10" type="ordered locus">DET0274</name>
    <name evidence="9" type="ordered locus">DET0884</name>
</gene>
<dbReference type="Gene3D" id="2.10.109.10">
    <property type="entry name" value="Umud Fragment, subunit A"/>
    <property type="match status" value="1"/>
</dbReference>
<dbReference type="CollecTF" id="EXPREG_00000dd0"/>
<dbReference type="CDD" id="cd00093">
    <property type="entry name" value="HTH_XRE"/>
    <property type="match status" value="1"/>
</dbReference>
<dbReference type="EMBL" id="CP000027">
    <property type="protein sequence ID" value="AAW40473.1"/>
    <property type="molecule type" value="Genomic_DNA"/>
</dbReference>
<dbReference type="InterPro" id="IPR015927">
    <property type="entry name" value="Peptidase_S24_S26A/B/C"/>
</dbReference>
<dbReference type="InterPro" id="IPR036286">
    <property type="entry name" value="LexA/Signal_pep-like_sf"/>
</dbReference>
<keyword evidence="12" id="KW-1185">Reference proteome</keyword>
<dbReference type="MEROPS" id="S24.005"/>
<dbReference type="HOGENOM" id="CLU_066192_1_1_0"/>
<keyword evidence="3 7" id="KW-0378">Hydrolase</keyword>
<dbReference type="Proteomes" id="UP000008289">
    <property type="component" value="Chromosome"/>
</dbReference>
<evidence type="ECO:0000313" key="10">
    <source>
        <dbReference type="EMBL" id="AAW40426.1"/>
    </source>
</evidence>
<dbReference type="InterPro" id="IPR001387">
    <property type="entry name" value="Cro/C1-type_HTH"/>
</dbReference>
<dbReference type="GO" id="GO:0016787">
    <property type="term" value="F:hydrolase activity"/>
    <property type="evidence" value="ECO:0007669"/>
    <property type="project" value="UniProtKB-KW"/>
</dbReference>
<dbReference type="InterPro" id="IPR006197">
    <property type="entry name" value="Peptidase_S24_LexA"/>
</dbReference>
<dbReference type="KEGG" id="det:DET0884"/>
<evidence type="ECO:0000256" key="2">
    <source>
        <dbReference type="ARBA" id="ARBA00022763"/>
    </source>
</evidence>
<dbReference type="KEGG" id="det:DET0251"/>
<feature type="domain" description="HTH cro/C1-type" evidence="8">
    <location>
        <begin position="11"/>
        <end position="66"/>
    </location>
</feature>
<dbReference type="AlphaFoldDB" id="Q3Z9S7"/>
<dbReference type="PROSITE" id="PS50943">
    <property type="entry name" value="HTH_CROC1"/>
    <property type="match status" value="1"/>
</dbReference>
<name>Q3Z9S7_DEHM1</name>
<dbReference type="eggNOG" id="COG1974">
    <property type="taxonomic scope" value="Bacteria"/>
</dbReference>
<reference evidence="10 12" key="1">
    <citation type="journal article" date="2005" name="Science">
        <title>Genome sequence of the PCE-dechlorinating bacterium Dehalococcoides ethenogenes.</title>
        <authorList>
            <person name="Seshadri R."/>
            <person name="Adrian L."/>
            <person name="Fouts D.E."/>
            <person name="Eisen J.A."/>
            <person name="Phillippy A.M."/>
            <person name="Methe B.A."/>
            <person name="Ward N.L."/>
            <person name="Nelson W.C."/>
            <person name="Deboy R.T."/>
            <person name="Khouri H.M."/>
            <person name="Kolonay J.F."/>
            <person name="Dodson R.J."/>
            <person name="Daugherty S.C."/>
            <person name="Brinkac L.M."/>
            <person name="Sullivan S.A."/>
            <person name="Madupu R."/>
            <person name="Nelson K.E."/>
            <person name="Kang K.H."/>
            <person name="Impraim M."/>
            <person name="Tran K."/>
            <person name="Robinson J.M."/>
            <person name="Forberger H.A."/>
            <person name="Fraser C.M."/>
            <person name="Zinder S.H."/>
            <person name="Heidelberg J.F."/>
        </authorList>
    </citation>
    <scope>NUCLEOTIDE SEQUENCE [LARGE SCALE GENOMIC DNA]</scope>
    <source>
        <strain evidence="10">195</strain>
        <strain evidence="12">ATCC BAA-2266 / KCTC 15142 / 195</strain>
    </source>
</reference>
<dbReference type="SMART" id="SM00530">
    <property type="entry name" value="HTH_XRE"/>
    <property type="match status" value="1"/>
</dbReference>
<dbReference type="InterPro" id="IPR010982">
    <property type="entry name" value="Lambda_DNA-bd_dom_sf"/>
</dbReference>
<evidence type="ECO:0000313" key="12">
    <source>
        <dbReference type="Proteomes" id="UP000008289"/>
    </source>
</evidence>
<dbReference type="GO" id="GO:0009432">
    <property type="term" value="P:SOS response"/>
    <property type="evidence" value="ECO:0007669"/>
    <property type="project" value="UniProtKB-KW"/>
</dbReference>
<proteinExistence type="inferred from homology"/>
<dbReference type="GO" id="GO:0043565">
    <property type="term" value="F:sequence-specific DNA binding"/>
    <property type="evidence" value="ECO:0000315"/>
    <property type="project" value="CollecTF"/>
</dbReference>
<dbReference type="GO" id="GO:0006281">
    <property type="term" value="P:DNA repair"/>
    <property type="evidence" value="ECO:0007669"/>
    <property type="project" value="UniProtKB-KW"/>
</dbReference>
<dbReference type="EMBL" id="CP000027">
    <property type="protein sequence ID" value="AAW40426.1"/>
    <property type="molecule type" value="Genomic_DNA"/>
</dbReference>
<keyword evidence="4 7" id="KW-0068">Autocatalytic cleavage</keyword>